<dbReference type="PANTHER" id="PTHR43861:SF1">
    <property type="entry name" value="TRANS-ACONITATE 2-METHYLTRANSFERASE"/>
    <property type="match status" value="1"/>
</dbReference>
<evidence type="ECO:0000313" key="6">
    <source>
        <dbReference type="Proteomes" id="UP000655410"/>
    </source>
</evidence>
<dbReference type="PANTHER" id="PTHR43861">
    <property type="entry name" value="TRANS-ACONITATE 2-METHYLTRANSFERASE-RELATED"/>
    <property type="match status" value="1"/>
</dbReference>
<evidence type="ECO:0000256" key="1">
    <source>
        <dbReference type="ARBA" id="ARBA00022603"/>
    </source>
</evidence>
<keyword evidence="2" id="KW-0808">Transferase</keyword>
<dbReference type="Gene3D" id="3.40.50.150">
    <property type="entry name" value="Vaccinia Virus protein VP39"/>
    <property type="match status" value="1"/>
</dbReference>
<proteinExistence type="predicted"/>
<comment type="caution">
    <text evidence="5">The sequence shown here is derived from an EMBL/GenBank/DDBJ whole genome shotgun (WGS) entry which is preliminary data.</text>
</comment>
<dbReference type="RefSeq" id="WP_188782364.1">
    <property type="nucleotide sequence ID" value="NZ_BMNI01000001.1"/>
</dbReference>
<feature type="region of interest" description="Disordered" evidence="3">
    <location>
        <begin position="184"/>
        <end position="206"/>
    </location>
</feature>
<dbReference type="EMBL" id="BMNI01000001">
    <property type="protein sequence ID" value="GGO85233.1"/>
    <property type="molecule type" value="Genomic_DNA"/>
</dbReference>
<dbReference type="InterPro" id="IPR029063">
    <property type="entry name" value="SAM-dependent_MTases_sf"/>
</dbReference>
<evidence type="ECO:0000256" key="3">
    <source>
        <dbReference type="SAM" id="MobiDB-lite"/>
    </source>
</evidence>
<accession>A0ABQ2N5F8</accession>
<keyword evidence="6" id="KW-1185">Reference proteome</keyword>
<evidence type="ECO:0000259" key="4">
    <source>
        <dbReference type="Pfam" id="PF13649"/>
    </source>
</evidence>
<keyword evidence="1 5" id="KW-0489">Methyltransferase</keyword>
<protein>
    <submittedName>
        <fullName evidence="5">Methyltransferase</fullName>
    </submittedName>
</protein>
<dbReference type="Proteomes" id="UP000655410">
    <property type="component" value="Unassembled WGS sequence"/>
</dbReference>
<name>A0ABQ2N5F8_9ACTN</name>
<dbReference type="GO" id="GO:0008168">
    <property type="term" value="F:methyltransferase activity"/>
    <property type="evidence" value="ECO:0007669"/>
    <property type="project" value="UniProtKB-KW"/>
</dbReference>
<feature type="compositionally biased region" description="Basic residues" evidence="3">
    <location>
        <begin position="190"/>
        <end position="200"/>
    </location>
</feature>
<sequence length="206" mass="22666">MPRAEVAEAYDSRADEYVEKLGSLHQMADRDRATIEQWRDSTAGRLLDAGCGPGHWTDVLSERGRRDVLGIDRSTRFLESARDRFPGNRFIAGDLSALPVASRSQDGILAWYSIIHTPPTDLPQILEEFARTLAPGGSLLLGFFAGDPGVAFEHAVTTAYYWSAEALTDLLHPHGFTVEHAETRTDPGARRTHGGLRARRTAALGR</sequence>
<reference evidence="6" key="1">
    <citation type="journal article" date="2019" name="Int. J. Syst. Evol. Microbiol.">
        <title>The Global Catalogue of Microorganisms (GCM) 10K type strain sequencing project: providing services to taxonomists for standard genome sequencing and annotation.</title>
        <authorList>
            <consortium name="The Broad Institute Genomics Platform"/>
            <consortium name="The Broad Institute Genome Sequencing Center for Infectious Disease"/>
            <person name="Wu L."/>
            <person name="Ma J."/>
        </authorList>
    </citation>
    <scope>NUCLEOTIDE SEQUENCE [LARGE SCALE GENOMIC DNA]</scope>
    <source>
        <strain evidence="6">CGMCC 4.7371</strain>
    </source>
</reference>
<dbReference type="Pfam" id="PF13649">
    <property type="entry name" value="Methyltransf_25"/>
    <property type="match status" value="1"/>
</dbReference>
<dbReference type="InterPro" id="IPR041698">
    <property type="entry name" value="Methyltransf_25"/>
</dbReference>
<evidence type="ECO:0000256" key="2">
    <source>
        <dbReference type="ARBA" id="ARBA00022679"/>
    </source>
</evidence>
<dbReference type="SUPFAM" id="SSF53335">
    <property type="entry name" value="S-adenosyl-L-methionine-dependent methyltransferases"/>
    <property type="match status" value="1"/>
</dbReference>
<dbReference type="CDD" id="cd02440">
    <property type="entry name" value="AdoMet_MTases"/>
    <property type="match status" value="1"/>
</dbReference>
<feature type="domain" description="Methyltransferase" evidence="4">
    <location>
        <begin position="47"/>
        <end position="137"/>
    </location>
</feature>
<dbReference type="GO" id="GO:0032259">
    <property type="term" value="P:methylation"/>
    <property type="evidence" value="ECO:0007669"/>
    <property type="project" value="UniProtKB-KW"/>
</dbReference>
<organism evidence="5 6">
    <name type="scientific">Nocardioides phosphati</name>
    <dbReference type="NCBI Taxonomy" id="1867775"/>
    <lineage>
        <taxon>Bacteria</taxon>
        <taxon>Bacillati</taxon>
        <taxon>Actinomycetota</taxon>
        <taxon>Actinomycetes</taxon>
        <taxon>Propionibacteriales</taxon>
        <taxon>Nocardioidaceae</taxon>
        <taxon>Nocardioides</taxon>
    </lineage>
</organism>
<evidence type="ECO:0000313" key="5">
    <source>
        <dbReference type="EMBL" id="GGO85233.1"/>
    </source>
</evidence>
<gene>
    <name evidence="5" type="ORF">GCM10011584_04680</name>
</gene>